<proteinExistence type="predicted"/>
<feature type="region of interest" description="Disordered" evidence="1">
    <location>
        <begin position="32"/>
        <end position="72"/>
    </location>
</feature>
<feature type="compositionally biased region" description="Polar residues" evidence="1">
    <location>
        <begin position="50"/>
        <end position="66"/>
    </location>
</feature>
<dbReference type="Proteomes" id="UP001412067">
    <property type="component" value="Unassembled WGS sequence"/>
</dbReference>
<gene>
    <name evidence="2" type="ORF">KSP40_PGU004526</name>
</gene>
<dbReference type="PANTHER" id="PTHR33697:SF2">
    <property type="entry name" value="T17B22.17 PROTEIN"/>
    <property type="match status" value="1"/>
</dbReference>
<sequence>MPPNKESSHTYDEGDLFDNDLAHDQLNAFVDWTNSAPRQIEDDEEKTNNDSDNNSTALTPMPNSSFWEEPPGHFDPAYELEPLLVDIDLKVEATYQGEHVPLVSLMSRLNGKAIIGHPIQVELTGKWLYRSSSF</sequence>
<dbReference type="EMBL" id="JBBWWR010000016">
    <property type="protein sequence ID" value="KAK8947802.1"/>
    <property type="molecule type" value="Genomic_DNA"/>
</dbReference>
<comment type="caution">
    <text evidence="2">The sequence shown here is derived from an EMBL/GenBank/DDBJ whole genome shotgun (WGS) entry which is preliminary data.</text>
</comment>
<dbReference type="PANTHER" id="PTHR33697">
    <property type="entry name" value="T17B22.17 PROTEIN-RELATED"/>
    <property type="match status" value="1"/>
</dbReference>
<organism evidence="2 3">
    <name type="scientific">Platanthera guangdongensis</name>
    <dbReference type="NCBI Taxonomy" id="2320717"/>
    <lineage>
        <taxon>Eukaryota</taxon>
        <taxon>Viridiplantae</taxon>
        <taxon>Streptophyta</taxon>
        <taxon>Embryophyta</taxon>
        <taxon>Tracheophyta</taxon>
        <taxon>Spermatophyta</taxon>
        <taxon>Magnoliopsida</taxon>
        <taxon>Liliopsida</taxon>
        <taxon>Asparagales</taxon>
        <taxon>Orchidaceae</taxon>
        <taxon>Orchidoideae</taxon>
        <taxon>Orchideae</taxon>
        <taxon>Orchidinae</taxon>
        <taxon>Platanthera</taxon>
    </lineage>
</organism>
<dbReference type="InterPro" id="IPR044679">
    <property type="entry name" value="PWWP2-like"/>
</dbReference>
<reference evidence="2 3" key="1">
    <citation type="journal article" date="2022" name="Nat. Plants">
        <title>Genomes of leafy and leafless Platanthera orchids illuminate the evolution of mycoheterotrophy.</title>
        <authorList>
            <person name="Li M.H."/>
            <person name="Liu K.W."/>
            <person name="Li Z."/>
            <person name="Lu H.C."/>
            <person name="Ye Q.L."/>
            <person name="Zhang D."/>
            <person name="Wang J.Y."/>
            <person name="Li Y.F."/>
            <person name="Zhong Z.M."/>
            <person name="Liu X."/>
            <person name="Yu X."/>
            <person name="Liu D.K."/>
            <person name="Tu X.D."/>
            <person name="Liu B."/>
            <person name="Hao Y."/>
            <person name="Liao X.Y."/>
            <person name="Jiang Y.T."/>
            <person name="Sun W.H."/>
            <person name="Chen J."/>
            <person name="Chen Y.Q."/>
            <person name="Ai Y."/>
            <person name="Zhai J.W."/>
            <person name="Wu S.S."/>
            <person name="Zhou Z."/>
            <person name="Hsiao Y.Y."/>
            <person name="Wu W.L."/>
            <person name="Chen Y.Y."/>
            <person name="Lin Y.F."/>
            <person name="Hsu J.L."/>
            <person name="Li C.Y."/>
            <person name="Wang Z.W."/>
            <person name="Zhao X."/>
            <person name="Zhong W.Y."/>
            <person name="Ma X.K."/>
            <person name="Ma L."/>
            <person name="Huang J."/>
            <person name="Chen G.Z."/>
            <person name="Huang M.Z."/>
            <person name="Huang L."/>
            <person name="Peng D.H."/>
            <person name="Luo Y.B."/>
            <person name="Zou S.Q."/>
            <person name="Chen S.P."/>
            <person name="Lan S."/>
            <person name="Tsai W.C."/>
            <person name="Van de Peer Y."/>
            <person name="Liu Z.J."/>
        </authorList>
    </citation>
    <scope>NUCLEOTIDE SEQUENCE [LARGE SCALE GENOMIC DNA]</scope>
    <source>
        <strain evidence="2">Lor288</strain>
    </source>
</reference>
<keyword evidence="3" id="KW-1185">Reference proteome</keyword>
<name>A0ABR2LQK7_9ASPA</name>
<protein>
    <submittedName>
        <fullName evidence="2">Uncharacterized protein</fullName>
    </submittedName>
</protein>
<evidence type="ECO:0000313" key="2">
    <source>
        <dbReference type="EMBL" id="KAK8947802.1"/>
    </source>
</evidence>
<accession>A0ABR2LQK7</accession>
<evidence type="ECO:0000313" key="3">
    <source>
        <dbReference type="Proteomes" id="UP001412067"/>
    </source>
</evidence>
<evidence type="ECO:0000256" key="1">
    <source>
        <dbReference type="SAM" id="MobiDB-lite"/>
    </source>
</evidence>